<protein>
    <submittedName>
        <fullName evidence="1">Uncharacterized protein</fullName>
    </submittedName>
</protein>
<organism evidence="1 2">
    <name type="scientific">Acidianus manzaensis</name>
    <dbReference type="NCBI Taxonomy" id="282676"/>
    <lineage>
        <taxon>Archaea</taxon>
        <taxon>Thermoproteota</taxon>
        <taxon>Thermoprotei</taxon>
        <taxon>Sulfolobales</taxon>
        <taxon>Sulfolobaceae</taxon>
        <taxon>Acidianus</taxon>
    </lineage>
</organism>
<accession>A0A1W6JX22</accession>
<dbReference type="Proteomes" id="UP000193404">
    <property type="component" value="Chromosome"/>
</dbReference>
<dbReference type="OrthoDB" id="376915at2157"/>
<dbReference type="KEGG" id="aman:B6F84_01415"/>
<dbReference type="EMBL" id="CP020477">
    <property type="protein sequence ID" value="ARM74813.1"/>
    <property type="molecule type" value="Genomic_DNA"/>
</dbReference>
<evidence type="ECO:0000313" key="1">
    <source>
        <dbReference type="EMBL" id="ARM74813.1"/>
    </source>
</evidence>
<reference evidence="1 2" key="1">
    <citation type="submission" date="2017-03" db="EMBL/GenBank/DDBJ databases">
        <title>Sulfur activation and transportation mechanism of thermophilic Archaea Acidianus manzaensis YN-25.</title>
        <authorList>
            <person name="Ma Y."/>
            <person name="Yang Y."/>
            <person name="Xia J."/>
        </authorList>
    </citation>
    <scope>NUCLEOTIDE SEQUENCE [LARGE SCALE GENOMIC DNA]</scope>
    <source>
        <strain evidence="1 2">YN-25</strain>
    </source>
</reference>
<sequence length="88" mass="10451">MFRFDKLCKASQIRFLEQAKNNDEYAKLIGYHVGIAYNNLDEDIKNKVIQVARNSRVFYSKFIEGIKQTMPEEKVKLIENEIEYTSKR</sequence>
<evidence type="ECO:0000313" key="2">
    <source>
        <dbReference type="Proteomes" id="UP000193404"/>
    </source>
</evidence>
<keyword evidence="2" id="KW-1185">Reference proteome</keyword>
<dbReference type="RefSeq" id="WP_148690564.1">
    <property type="nucleotide sequence ID" value="NZ_CP020477.1"/>
</dbReference>
<proteinExistence type="predicted"/>
<dbReference type="GeneID" id="41589536"/>
<name>A0A1W6JX22_9CREN</name>
<dbReference type="AlphaFoldDB" id="A0A1W6JX22"/>
<gene>
    <name evidence="1" type="ORF">B6F84_01415</name>
</gene>